<name>A0ABY7FU26_MYAAR</name>
<protein>
    <recommendedName>
        <fullName evidence="3">EGF-like domain-containing protein</fullName>
    </recommendedName>
</protein>
<organism evidence="1 2">
    <name type="scientific">Mya arenaria</name>
    <name type="common">Soft-shell clam</name>
    <dbReference type="NCBI Taxonomy" id="6604"/>
    <lineage>
        <taxon>Eukaryota</taxon>
        <taxon>Metazoa</taxon>
        <taxon>Spiralia</taxon>
        <taxon>Lophotrochozoa</taxon>
        <taxon>Mollusca</taxon>
        <taxon>Bivalvia</taxon>
        <taxon>Autobranchia</taxon>
        <taxon>Heteroconchia</taxon>
        <taxon>Euheterodonta</taxon>
        <taxon>Imparidentia</taxon>
        <taxon>Neoheterodontei</taxon>
        <taxon>Myida</taxon>
        <taxon>Myoidea</taxon>
        <taxon>Myidae</taxon>
        <taxon>Mya</taxon>
    </lineage>
</organism>
<proteinExistence type="predicted"/>
<reference evidence="1" key="1">
    <citation type="submission" date="2022-11" db="EMBL/GenBank/DDBJ databases">
        <title>Centuries of genome instability and evolution in soft-shell clam transmissible cancer (bioRxiv).</title>
        <authorList>
            <person name="Hart S.F.M."/>
            <person name="Yonemitsu M.A."/>
            <person name="Giersch R.M."/>
            <person name="Beal B.F."/>
            <person name="Arriagada G."/>
            <person name="Davis B.W."/>
            <person name="Ostrander E.A."/>
            <person name="Goff S.P."/>
            <person name="Metzger M.J."/>
        </authorList>
    </citation>
    <scope>NUCLEOTIDE SEQUENCE</scope>
    <source>
        <strain evidence="1">MELC-2E11</strain>
        <tissue evidence="1">Siphon/mantle</tissue>
    </source>
</reference>
<sequence length="198" mass="22022">MNQSNLPQDESRRVMLADGHGDDEPPQPNDSSYGQIGTVLLALGFVIGYCINHQIKLEENSNPLQLISKEQGAIFLRDQRRTCAKSDFIKEPGCHLVQMAPDKYCGKNGDLICKNNTEPPFCNCKCNWTGEMCDKMDVQKVMCNCFTLGKPIAYADSMKSCNDAGRPANWTECILDGKREDTAMNCICAPLNTTDIRC</sequence>
<keyword evidence="2" id="KW-1185">Reference proteome</keyword>
<gene>
    <name evidence="1" type="ORF">MAR_038030</name>
</gene>
<accession>A0ABY7FU26</accession>
<evidence type="ECO:0000313" key="1">
    <source>
        <dbReference type="EMBL" id="WAR24361.1"/>
    </source>
</evidence>
<dbReference type="EMBL" id="CP111024">
    <property type="protein sequence ID" value="WAR24361.1"/>
    <property type="molecule type" value="Genomic_DNA"/>
</dbReference>
<dbReference type="Proteomes" id="UP001164746">
    <property type="component" value="Chromosome 13"/>
</dbReference>
<evidence type="ECO:0000313" key="2">
    <source>
        <dbReference type="Proteomes" id="UP001164746"/>
    </source>
</evidence>
<evidence type="ECO:0008006" key="3">
    <source>
        <dbReference type="Google" id="ProtNLM"/>
    </source>
</evidence>